<dbReference type="RefSeq" id="WP_027447338.1">
    <property type="nucleotide sequence ID" value="NZ_AULJ01000059.1"/>
</dbReference>
<dbReference type="OrthoDB" id="1440524at2"/>
<keyword evidence="3" id="KW-1185">Reference proteome</keyword>
<evidence type="ECO:0000313" key="3">
    <source>
        <dbReference type="Proteomes" id="UP000030403"/>
    </source>
</evidence>
<protein>
    <submittedName>
        <fullName evidence="2">Uncharacterized protein</fullName>
    </submittedName>
</protein>
<accession>A0A0A5HL08</accession>
<gene>
    <name evidence="2" type="ORF">N783_17775</name>
</gene>
<dbReference type="NCBIfam" id="NF041924">
    <property type="entry name" value="QatB"/>
    <property type="match status" value="1"/>
</dbReference>
<dbReference type="eggNOG" id="ENOG502ZA36">
    <property type="taxonomic scope" value="Bacteria"/>
</dbReference>
<feature type="region of interest" description="Disordered" evidence="1">
    <location>
        <begin position="1"/>
        <end position="27"/>
    </location>
</feature>
<dbReference type="InterPro" id="IPR049675">
    <property type="entry name" value="QatB"/>
</dbReference>
<name>A0A0A5HL08_9BACI</name>
<dbReference type="AlphaFoldDB" id="A0A0A5HL08"/>
<evidence type="ECO:0000313" key="2">
    <source>
        <dbReference type="EMBL" id="KGX84322.1"/>
    </source>
</evidence>
<dbReference type="EMBL" id="AVPF01000059">
    <property type="protein sequence ID" value="KGX84322.1"/>
    <property type="molecule type" value="Genomic_DNA"/>
</dbReference>
<proteinExistence type="predicted"/>
<sequence>MGTSSIFNGPTDKNPLLPDGFEEEMDEYKPEDEEDYLPEDGLWQDAKTSISKYINNGFSDKRSVVGKHVKALGGAGTSAKAAVSGRKSTVRLGSLLKDFVNDGVINTLNKLKIDYVGKSVESLLSELVNILSEESVTKEDIVAKNATIEAMSKIYEYIEDNEMDIKTLENMGEDIFNEIMSLYISSYIFERMFSDLESRLEKYADNEERAYEIEVEFKDYIQSKVEIELSNIQFNNLDYDDLDIQNQIQNIYRKCYEVMEVLR</sequence>
<comment type="caution">
    <text evidence="2">The sequence shown here is derived from an EMBL/GenBank/DDBJ whole genome shotgun (WGS) entry which is preliminary data.</text>
</comment>
<organism evidence="2 3">
    <name type="scientific">Pontibacillus marinus BH030004 = DSM 16465</name>
    <dbReference type="NCBI Taxonomy" id="1385511"/>
    <lineage>
        <taxon>Bacteria</taxon>
        <taxon>Bacillati</taxon>
        <taxon>Bacillota</taxon>
        <taxon>Bacilli</taxon>
        <taxon>Bacillales</taxon>
        <taxon>Bacillaceae</taxon>
        <taxon>Pontibacillus</taxon>
    </lineage>
</organism>
<reference evidence="2 3" key="1">
    <citation type="submission" date="2013-08" db="EMBL/GenBank/DDBJ databases">
        <authorList>
            <person name="Huang J."/>
            <person name="Wang G."/>
        </authorList>
    </citation>
    <scope>NUCLEOTIDE SEQUENCE [LARGE SCALE GENOMIC DNA]</scope>
    <source>
        <strain evidence="2 3">BH030004</strain>
    </source>
</reference>
<dbReference type="Proteomes" id="UP000030403">
    <property type="component" value="Unassembled WGS sequence"/>
</dbReference>
<evidence type="ECO:0000256" key="1">
    <source>
        <dbReference type="SAM" id="MobiDB-lite"/>
    </source>
</evidence>
<dbReference type="STRING" id="1385511.GCA_000425225_03828"/>